<keyword evidence="4" id="KW-1185">Reference proteome</keyword>
<dbReference type="OrthoDB" id="445362at2759"/>
<evidence type="ECO:0000256" key="1">
    <source>
        <dbReference type="SAM" id="MobiDB-lite"/>
    </source>
</evidence>
<dbReference type="GO" id="GO:0071933">
    <property type="term" value="F:Arp2/3 complex binding"/>
    <property type="evidence" value="ECO:0007669"/>
    <property type="project" value="TreeGrafter"/>
</dbReference>
<dbReference type="GO" id="GO:0051666">
    <property type="term" value="P:actin cortical patch localization"/>
    <property type="evidence" value="ECO:0007669"/>
    <property type="project" value="TreeGrafter"/>
</dbReference>
<accession>A0A1E4TEC3</accession>
<dbReference type="EMBL" id="KV453842">
    <property type="protein sequence ID" value="ODV90053.1"/>
    <property type="molecule type" value="Genomic_DNA"/>
</dbReference>
<organism evidence="3 4">
    <name type="scientific">Tortispora caseinolytica NRRL Y-17796</name>
    <dbReference type="NCBI Taxonomy" id="767744"/>
    <lineage>
        <taxon>Eukaryota</taxon>
        <taxon>Fungi</taxon>
        <taxon>Dikarya</taxon>
        <taxon>Ascomycota</taxon>
        <taxon>Saccharomycotina</taxon>
        <taxon>Trigonopsidomycetes</taxon>
        <taxon>Trigonopsidales</taxon>
        <taxon>Trigonopsidaceae</taxon>
        <taxon>Tortispora</taxon>
    </lineage>
</organism>
<proteinExistence type="predicted"/>
<gene>
    <name evidence="3" type="ORF">CANCADRAFT_1785</name>
</gene>
<sequence>MESEFIINTREEFWEELKILASNVAISSDSSSKILLKYISLGQSFLDSYLEKDDAMVRFALMFLDSETFRRNKAHLVSKLAKLFADQYIVPKRDVLASLILLCHGKTHPETFQILCDEPAFPKLISIIYYHRTLNDWLFRFSLDLLFEISRIRKLPPSYLALVDHNFLMYTMDLIETDANYIGKDEFSSSLLKIILVFNEQFMLKDPADSTVSDTPYSSASETSDYFQQQQSSLLPAKSAFSALSDNPLVDLIAVKRHKYPNFGHNLVLLFNRNRNHSLQLLILKLLHCIFTNNSTVDYFYLNDLYVIVDIFIRQLIDLSSDKDDLRNAYLRVLEPILHSEELKANQYKRDELYILLFGLASESHFAEVSSTTRRLAHRCISVDWICRNDSLPPNPADSPPADIVPPLPTPPPIGTSLKTNTNSSSAPDLPALATLSLNDGSEVNRKPGFDPSLNSTTQSPSANIAQIRARGPRRPPPPPPRSRGMSVCNRNLLDPADDLHPISSEPTGLSVHSAELFIQKRLRNASLSISPAVTPPRPRSVAPSMPSSRS</sequence>
<feature type="region of interest" description="Disordered" evidence="1">
    <location>
        <begin position="527"/>
        <end position="551"/>
    </location>
</feature>
<feature type="domain" description="SPIN90/Ldb17 leucine-rich" evidence="2">
    <location>
        <begin position="185"/>
        <end position="353"/>
    </location>
</feature>
<dbReference type="AlphaFoldDB" id="A0A1E4TEC3"/>
<name>A0A1E4TEC3_9ASCO</name>
<evidence type="ECO:0000313" key="4">
    <source>
        <dbReference type="Proteomes" id="UP000095023"/>
    </source>
</evidence>
<dbReference type="InterPro" id="IPR018556">
    <property type="entry name" value="SPIN90/Ldb17_LRD"/>
</dbReference>
<dbReference type="GO" id="GO:0006897">
    <property type="term" value="P:endocytosis"/>
    <property type="evidence" value="ECO:0007669"/>
    <property type="project" value="TreeGrafter"/>
</dbReference>
<evidence type="ECO:0000313" key="3">
    <source>
        <dbReference type="EMBL" id="ODV90053.1"/>
    </source>
</evidence>
<reference evidence="4" key="1">
    <citation type="submission" date="2016-02" db="EMBL/GenBank/DDBJ databases">
        <title>Comparative genomics of biotechnologically important yeasts.</title>
        <authorList>
            <consortium name="DOE Joint Genome Institute"/>
            <person name="Riley R."/>
            <person name="Haridas S."/>
            <person name="Wolfe K.H."/>
            <person name="Lopes M.R."/>
            <person name="Hittinger C.T."/>
            <person name="Goker M."/>
            <person name="Salamov A."/>
            <person name="Wisecaver J."/>
            <person name="Long T.M."/>
            <person name="Aerts A.L."/>
            <person name="Barry K."/>
            <person name="Choi C."/>
            <person name="Clum A."/>
            <person name="Coughlan A.Y."/>
            <person name="Deshpande S."/>
            <person name="Douglass A.P."/>
            <person name="Hanson S.J."/>
            <person name="Klenk H.-P."/>
            <person name="Labutti K."/>
            <person name="Lapidus A."/>
            <person name="Lindquist E."/>
            <person name="Lipzen A."/>
            <person name="Meier-Kolthoff J.P."/>
            <person name="Ohm R.A."/>
            <person name="Otillar R.P."/>
            <person name="Pangilinan J."/>
            <person name="Peng Y."/>
            <person name="Rokas A."/>
            <person name="Rosa C.A."/>
            <person name="Scheuner C."/>
            <person name="Sibirny A.A."/>
            <person name="Slot J.C."/>
            <person name="Stielow J.B."/>
            <person name="Sun H."/>
            <person name="Kurtzman C.P."/>
            <person name="Blackwell M."/>
            <person name="Jeffries T.W."/>
            <person name="Grigoriev I.V."/>
        </authorList>
    </citation>
    <scope>NUCLEOTIDE SEQUENCE [LARGE SCALE GENOMIC DNA]</scope>
    <source>
        <strain evidence="4">NRRL Y-17796</strain>
    </source>
</reference>
<dbReference type="PANTHER" id="PTHR13357">
    <property type="entry name" value="SH3 ADAPTER PROTEIN SPIN90 NCK INTERACTING PROTEIN WITH SH3 DOMAIN"/>
    <property type="match status" value="1"/>
</dbReference>
<dbReference type="GO" id="GO:0030479">
    <property type="term" value="C:actin cortical patch"/>
    <property type="evidence" value="ECO:0007669"/>
    <property type="project" value="TreeGrafter"/>
</dbReference>
<dbReference type="InterPro" id="IPR030125">
    <property type="entry name" value="SPIN90/Ldb17"/>
</dbReference>
<feature type="region of interest" description="Disordered" evidence="1">
    <location>
        <begin position="395"/>
        <end position="507"/>
    </location>
</feature>
<dbReference type="GO" id="GO:0000147">
    <property type="term" value="P:actin cortical patch assembly"/>
    <property type="evidence" value="ECO:0007669"/>
    <property type="project" value="TreeGrafter"/>
</dbReference>
<dbReference type="Proteomes" id="UP000095023">
    <property type="component" value="Unassembled WGS sequence"/>
</dbReference>
<dbReference type="Pfam" id="PF09431">
    <property type="entry name" value="SPIN90_LRD"/>
    <property type="match status" value="1"/>
</dbReference>
<feature type="compositionally biased region" description="Polar residues" evidence="1">
    <location>
        <begin position="453"/>
        <end position="465"/>
    </location>
</feature>
<feature type="compositionally biased region" description="Pro residues" evidence="1">
    <location>
        <begin position="395"/>
        <end position="414"/>
    </location>
</feature>
<evidence type="ECO:0000259" key="2">
    <source>
        <dbReference type="Pfam" id="PF09431"/>
    </source>
</evidence>
<protein>
    <recommendedName>
        <fullName evidence="2">SPIN90/Ldb17 leucine-rich domain-containing protein</fullName>
    </recommendedName>
</protein>
<dbReference type="PANTHER" id="PTHR13357:SF1">
    <property type="entry name" value="NCK-INTERACTING PROTEIN WITH SH3 DOMAIN"/>
    <property type="match status" value="1"/>
</dbReference>
<feature type="compositionally biased region" description="Polar residues" evidence="1">
    <location>
        <begin position="417"/>
        <end position="427"/>
    </location>
</feature>